<dbReference type="KEGG" id="nbr:O3I_010210"/>
<dbReference type="AlphaFoldDB" id="K0EKN9"/>
<protein>
    <recommendedName>
        <fullName evidence="3">Secreted protein</fullName>
    </recommendedName>
</protein>
<reference evidence="1 2" key="1">
    <citation type="journal article" date="2012" name="J. Bacteriol.">
        <title>Complete genome sequence of Nocardia brasiliensis HUJEG-1.</title>
        <authorList>
            <person name="Vera-Cabrera L."/>
            <person name="Ortiz-Lopez R."/>
            <person name="Elizondo-Gonzalez R."/>
            <person name="Perez-Maya A.A."/>
            <person name="Ocampo-Candiani J."/>
        </authorList>
    </citation>
    <scope>NUCLEOTIDE SEQUENCE [LARGE SCALE GENOMIC DNA]</scope>
    <source>
        <strain evidence="2">ATCC 700358</strain>
    </source>
</reference>
<organism evidence="1 2">
    <name type="scientific">Nocardia brasiliensis (strain ATCC 700358 / HUJEG-1)</name>
    <dbReference type="NCBI Taxonomy" id="1133849"/>
    <lineage>
        <taxon>Bacteria</taxon>
        <taxon>Bacillati</taxon>
        <taxon>Actinomycetota</taxon>
        <taxon>Actinomycetes</taxon>
        <taxon>Mycobacteriales</taxon>
        <taxon>Nocardiaceae</taxon>
        <taxon>Nocardia</taxon>
    </lineage>
</organism>
<dbReference type="RefSeq" id="WP_014982858.1">
    <property type="nucleotide sequence ID" value="NC_018681.1"/>
</dbReference>
<dbReference type="Pfam" id="PF18143">
    <property type="entry name" value="HAD_SAK_2"/>
    <property type="match status" value="1"/>
</dbReference>
<gene>
    <name evidence="1" type="ORF">O3I_010210</name>
</gene>
<proteinExistence type="predicted"/>
<dbReference type="EMBL" id="CP003876">
    <property type="protein sequence ID" value="AFU00003.1"/>
    <property type="molecule type" value="Genomic_DNA"/>
</dbReference>
<dbReference type="Proteomes" id="UP000006304">
    <property type="component" value="Chromosome"/>
</dbReference>
<name>K0EKN9_NOCB7</name>
<evidence type="ECO:0008006" key="3">
    <source>
        <dbReference type="Google" id="ProtNLM"/>
    </source>
</evidence>
<dbReference type="HOGENOM" id="CLU_101802_0_0_11"/>
<accession>K0EKN9</accession>
<dbReference type="eggNOG" id="COG1877">
    <property type="taxonomic scope" value="Bacteria"/>
</dbReference>
<evidence type="ECO:0000313" key="2">
    <source>
        <dbReference type="Proteomes" id="UP000006304"/>
    </source>
</evidence>
<dbReference type="STRING" id="1133849.O3I_010210"/>
<sequence length="161" mass="18124">MDALLFLDVDGPLIPFGAADDSARPELLDANPLLARLDPQLGPLLAALPCRLVWATTWMHEANTTLSPILGLPELTVLEWPTATDDRVDQWFGLHWKTRALVDWAAGRPFIWVDDEITDRDQDWVAAEYRGSALLHRVDPRKGLQRSDFEVFGAWFAAHPD</sequence>
<evidence type="ECO:0000313" key="1">
    <source>
        <dbReference type="EMBL" id="AFU00003.1"/>
    </source>
</evidence>
<keyword evidence="2" id="KW-1185">Reference proteome</keyword>